<comment type="caution">
    <text evidence="1">The sequence shown here is derived from an EMBL/GenBank/DDBJ whole genome shotgun (WGS) entry which is preliminary data.</text>
</comment>
<proteinExistence type="predicted"/>
<gene>
    <name evidence="1" type="ORF">GCM10008938_33430</name>
</gene>
<dbReference type="Proteomes" id="UP000632222">
    <property type="component" value="Unassembled WGS sequence"/>
</dbReference>
<evidence type="ECO:0000313" key="1">
    <source>
        <dbReference type="EMBL" id="GGJ44549.1"/>
    </source>
</evidence>
<dbReference type="RefSeq" id="WP_189004430.1">
    <property type="nucleotide sequence ID" value="NZ_BMOD01000014.1"/>
</dbReference>
<organism evidence="1 2">
    <name type="scientific">Deinococcus roseus</name>
    <dbReference type="NCBI Taxonomy" id="392414"/>
    <lineage>
        <taxon>Bacteria</taxon>
        <taxon>Thermotogati</taxon>
        <taxon>Deinococcota</taxon>
        <taxon>Deinococci</taxon>
        <taxon>Deinococcales</taxon>
        <taxon>Deinococcaceae</taxon>
        <taxon>Deinococcus</taxon>
    </lineage>
</organism>
<accession>A0ABQ2D3Z7</accession>
<reference evidence="2" key="1">
    <citation type="journal article" date="2019" name="Int. J. Syst. Evol. Microbiol.">
        <title>The Global Catalogue of Microorganisms (GCM) 10K type strain sequencing project: providing services to taxonomists for standard genome sequencing and annotation.</title>
        <authorList>
            <consortium name="The Broad Institute Genomics Platform"/>
            <consortium name="The Broad Institute Genome Sequencing Center for Infectious Disease"/>
            <person name="Wu L."/>
            <person name="Ma J."/>
        </authorList>
    </citation>
    <scope>NUCLEOTIDE SEQUENCE [LARGE SCALE GENOMIC DNA]</scope>
    <source>
        <strain evidence="2">JCM 14370</strain>
    </source>
</reference>
<protein>
    <submittedName>
        <fullName evidence="1">Uncharacterized protein</fullName>
    </submittedName>
</protein>
<evidence type="ECO:0000313" key="2">
    <source>
        <dbReference type="Proteomes" id="UP000632222"/>
    </source>
</evidence>
<sequence>MKTRKNPARHPLARLKGQLIEKLAVEKHGGMPQFLDSIGLTTQAEYRRRNNIMSSVNGTIQFGDSLFAELLAHLQVKPEQLEIQVKS</sequence>
<dbReference type="EMBL" id="BMOD01000014">
    <property type="protein sequence ID" value="GGJ44549.1"/>
    <property type="molecule type" value="Genomic_DNA"/>
</dbReference>
<name>A0ABQ2D3Z7_9DEIO</name>
<keyword evidence="2" id="KW-1185">Reference proteome</keyword>